<dbReference type="CDD" id="cd04369">
    <property type="entry name" value="Bromodomain"/>
    <property type="match status" value="1"/>
</dbReference>
<feature type="compositionally biased region" description="Polar residues" evidence="4">
    <location>
        <begin position="656"/>
        <end position="679"/>
    </location>
</feature>
<dbReference type="InterPro" id="IPR001487">
    <property type="entry name" value="Bromodomain"/>
</dbReference>
<feature type="coiled-coil region" evidence="3">
    <location>
        <begin position="293"/>
        <end position="320"/>
    </location>
</feature>
<evidence type="ECO:0000256" key="2">
    <source>
        <dbReference type="PROSITE-ProRule" id="PRU00035"/>
    </source>
</evidence>
<evidence type="ECO:0000259" key="5">
    <source>
        <dbReference type="PROSITE" id="PS50014"/>
    </source>
</evidence>
<accession>A0A2T2N7E5</accession>
<feature type="domain" description="Bromo" evidence="5">
    <location>
        <begin position="896"/>
        <end position="1001"/>
    </location>
</feature>
<name>A0A2T2N7E5_CORCC</name>
<dbReference type="GO" id="GO:0006325">
    <property type="term" value="P:chromatin organization"/>
    <property type="evidence" value="ECO:0007669"/>
    <property type="project" value="UniProtKB-ARBA"/>
</dbReference>
<keyword evidence="1 2" id="KW-0103">Bromodomain</keyword>
<evidence type="ECO:0000313" key="7">
    <source>
        <dbReference type="Proteomes" id="UP000240883"/>
    </source>
</evidence>
<dbReference type="SUPFAM" id="SSF47370">
    <property type="entry name" value="Bromodomain"/>
    <property type="match status" value="1"/>
</dbReference>
<feature type="compositionally biased region" description="Polar residues" evidence="4">
    <location>
        <begin position="619"/>
        <end position="633"/>
    </location>
</feature>
<evidence type="ECO:0000313" key="6">
    <source>
        <dbReference type="EMBL" id="PSN61300.1"/>
    </source>
</evidence>
<feature type="region of interest" description="Disordered" evidence="4">
    <location>
        <begin position="242"/>
        <end position="276"/>
    </location>
</feature>
<dbReference type="InterPro" id="IPR036427">
    <property type="entry name" value="Bromodomain-like_sf"/>
</dbReference>
<dbReference type="GO" id="GO:0035267">
    <property type="term" value="C:NuA4 histone acetyltransferase complex"/>
    <property type="evidence" value="ECO:0007669"/>
    <property type="project" value="TreeGrafter"/>
</dbReference>
<dbReference type="OrthoDB" id="21449at2759"/>
<feature type="compositionally biased region" description="Pro residues" evidence="4">
    <location>
        <begin position="440"/>
        <end position="461"/>
    </location>
</feature>
<keyword evidence="3" id="KW-0175">Coiled coil</keyword>
<feature type="compositionally biased region" description="Basic residues" evidence="4">
    <location>
        <begin position="720"/>
        <end position="730"/>
    </location>
</feature>
<keyword evidence="7" id="KW-1185">Reference proteome</keyword>
<protein>
    <recommendedName>
        <fullName evidence="5">Bromo domain-containing protein</fullName>
    </recommendedName>
</protein>
<feature type="compositionally biased region" description="Polar residues" evidence="4">
    <location>
        <begin position="512"/>
        <end position="523"/>
    </location>
</feature>
<evidence type="ECO:0000256" key="3">
    <source>
        <dbReference type="SAM" id="Coils"/>
    </source>
</evidence>
<proteinExistence type="predicted"/>
<feature type="region of interest" description="Disordered" evidence="4">
    <location>
        <begin position="1022"/>
        <end position="1052"/>
    </location>
</feature>
<feature type="compositionally biased region" description="Basic and acidic residues" evidence="4">
    <location>
        <begin position="731"/>
        <end position="740"/>
    </location>
</feature>
<dbReference type="STRING" id="1448308.A0A2T2N7E5"/>
<dbReference type="PROSITE" id="PS50014">
    <property type="entry name" value="BROMODOMAIN_2"/>
    <property type="match status" value="1"/>
</dbReference>
<dbReference type="AlphaFoldDB" id="A0A2T2N7E5"/>
<evidence type="ECO:0000256" key="1">
    <source>
        <dbReference type="ARBA" id="ARBA00023117"/>
    </source>
</evidence>
<feature type="compositionally biased region" description="Polar residues" evidence="4">
    <location>
        <begin position="833"/>
        <end position="849"/>
    </location>
</feature>
<organism evidence="6 7">
    <name type="scientific">Corynespora cassiicola Philippines</name>
    <dbReference type="NCBI Taxonomy" id="1448308"/>
    <lineage>
        <taxon>Eukaryota</taxon>
        <taxon>Fungi</taxon>
        <taxon>Dikarya</taxon>
        <taxon>Ascomycota</taxon>
        <taxon>Pezizomycotina</taxon>
        <taxon>Dothideomycetes</taxon>
        <taxon>Pleosporomycetidae</taxon>
        <taxon>Pleosporales</taxon>
        <taxon>Corynesporascaceae</taxon>
        <taxon>Corynespora</taxon>
    </lineage>
</organism>
<feature type="region of interest" description="Disordered" evidence="4">
    <location>
        <begin position="16"/>
        <end position="38"/>
    </location>
</feature>
<feature type="compositionally biased region" description="Basic and acidic residues" evidence="4">
    <location>
        <begin position="321"/>
        <end position="331"/>
    </location>
</feature>
<gene>
    <name evidence="6" type="ORF">BS50DRAFT_625544</name>
</gene>
<feature type="compositionally biased region" description="Basic and acidic residues" evidence="4">
    <location>
        <begin position="804"/>
        <end position="822"/>
    </location>
</feature>
<sequence>MDAALGWRRAPGCTRDAGAAEEALESTVPRRPRDLGGPPARARACLARVGGSTGLPPALPCLACVTEQHLRLDLQRAPATKTHDRPRTLHRPPRLRVALHLAPAACHLAHLASIAACLRSPPDAHSAPSRPQQVVVLAPLPPSARRPRAPDAASAAHAHAAAAHWFRGMNTSLTAYTNLESLLLFQSLHAYGVNPQVFARISELLKSNPHITGDVRFQSGRLSPDALRNFYLSLLKDELRNEQDLDTPTQTNGDVKPSRKRKAPSPSLPSVQESLQHQHLIPKLVNKLYALYRSNITDQIRQDEQKYDRLQRELQGIERGEWDEQLKEKTNGKSQASRSPSAPRKSPVLHQKPAPTPTPNTASPQPVVKDKQTPPNAPPDGLAQPADTQKLPPPTQNGQPSVERDVKPVPGASPRKKQLAPDQTAPSPAPHPGPVSISPSPQPSRTPQPLAPPPRYPPPQPGSAAYNGPTPYAHRSPYPPQGPQSQGPTPPNVQQQHIPNQGHPPHAPSPGAQYQPQPIQPYTANGVPQYPPPGALPPQYSPTHQRFPGQHPPGPHSPGVQASTPSKGYYGYPPFPPHQTPMGQHPPQGGIMLPPFQVTPQEPSRAHQQPAPAPQYPQVSTPANNRQSATTAKPGSLPPAAAGRPAVPPAHPLITQARTAFSTPTQPRSPLSATGTPRSARTMWKPVAKTLSTPPAPRPEVEPLDDVEPLDQPKSQIRNRSTRKSRAKKGKEKETDKDSETATEPAPESEAAEDAPPEIETRQGRSRRKAPIKRNRPGSIASSQAGGSIRERSRSQSILSHTDTVGHDSESQAGRIKSERGTSVDAIDEDSVATPTMSTRRRGNLQSLAPNKRKRNAREASVEESEEQPSTPGLPRVVIAPRHFSRMCNPIMNDIGSHKHASTFTTAVKPKDAEGYYDIIRRPTDLKSIQKAIAAGAKLVAAAASDTPAGSPGGGGGVIELPLTPDNVPPKVIVNSAQLEKELMRMFVNAVMFNAGEDGVVEDARQMFETVQQSVSNWRSVERSSGRLEVEDTPVSMAEEEGPVLGSKRRKL</sequence>
<dbReference type="PANTHER" id="PTHR15398:SF4">
    <property type="entry name" value="BROMODOMAIN-CONTAINING PROTEIN 8 ISOFORM X1"/>
    <property type="match status" value="1"/>
</dbReference>
<feature type="compositionally biased region" description="Basic residues" evidence="4">
    <location>
        <begin position="764"/>
        <end position="776"/>
    </location>
</feature>
<dbReference type="EMBL" id="KZ678145">
    <property type="protein sequence ID" value="PSN61300.1"/>
    <property type="molecule type" value="Genomic_DNA"/>
</dbReference>
<reference evidence="6 7" key="1">
    <citation type="journal article" date="2018" name="Front. Microbiol.">
        <title>Genome-Wide Analysis of Corynespora cassiicola Leaf Fall Disease Putative Effectors.</title>
        <authorList>
            <person name="Lopez D."/>
            <person name="Ribeiro S."/>
            <person name="Label P."/>
            <person name="Fumanal B."/>
            <person name="Venisse J.S."/>
            <person name="Kohler A."/>
            <person name="de Oliveira R.R."/>
            <person name="Labutti K."/>
            <person name="Lipzen A."/>
            <person name="Lail K."/>
            <person name="Bauer D."/>
            <person name="Ohm R.A."/>
            <person name="Barry K.W."/>
            <person name="Spatafora J."/>
            <person name="Grigoriev I.V."/>
            <person name="Martin F.M."/>
            <person name="Pujade-Renaud V."/>
        </authorList>
    </citation>
    <scope>NUCLEOTIDE SEQUENCE [LARGE SCALE GENOMIC DNA]</scope>
    <source>
        <strain evidence="6 7">Philippines</strain>
    </source>
</reference>
<feature type="compositionally biased region" description="Pro residues" evidence="4">
    <location>
        <begin position="529"/>
        <end position="540"/>
    </location>
</feature>
<dbReference type="PANTHER" id="PTHR15398">
    <property type="entry name" value="BROMODOMAIN-CONTAINING PROTEIN 8"/>
    <property type="match status" value="1"/>
</dbReference>
<feature type="compositionally biased region" description="Low complexity" evidence="4">
    <location>
        <begin position="333"/>
        <end position="346"/>
    </location>
</feature>
<dbReference type="Pfam" id="PF00439">
    <property type="entry name" value="Bromodomain"/>
    <property type="match status" value="1"/>
</dbReference>
<feature type="compositionally biased region" description="Low complexity" evidence="4">
    <location>
        <begin position="778"/>
        <end position="788"/>
    </location>
</feature>
<dbReference type="Gene3D" id="1.20.920.10">
    <property type="entry name" value="Bromodomain-like"/>
    <property type="match status" value="1"/>
</dbReference>
<dbReference type="Proteomes" id="UP000240883">
    <property type="component" value="Unassembled WGS sequence"/>
</dbReference>
<evidence type="ECO:0000256" key="4">
    <source>
        <dbReference type="SAM" id="MobiDB-lite"/>
    </source>
</evidence>
<feature type="region of interest" description="Disordered" evidence="4">
    <location>
        <begin position="321"/>
        <end position="875"/>
    </location>
</feature>